<dbReference type="PROSITE" id="PS00107">
    <property type="entry name" value="PROTEIN_KINASE_ATP"/>
    <property type="match status" value="1"/>
</dbReference>
<evidence type="ECO:0000256" key="9">
    <source>
        <dbReference type="ARBA" id="ARBA00048679"/>
    </source>
</evidence>
<evidence type="ECO:0000256" key="6">
    <source>
        <dbReference type="ARBA" id="ARBA00022777"/>
    </source>
</evidence>
<dbReference type="SMART" id="SM00220">
    <property type="entry name" value="S_TKc"/>
    <property type="match status" value="1"/>
</dbReference>
<feature type="domain" description="Protein kinase" evidence="12">
    <location>
        <begin position="9"/>
        <end position="263"/>
    </location>
</feature>
<evidence type="ECO:0000259" key="12">
    <source>
        <dbReference type="PROSITE" id="PS50011"/>
    </source>
</evidence>
<dbReference type="EMBL" id="OZ019905">
    <property type="protein sequence ID" value="CAK9201480.1"/>
    <property type="molecule type" value="Genomic_DNA"/>
</dbReference>
<evidence type="ECO:0000256" key="8">
    <source>
        <dbReference type="ARBA" id="ARBA00047899"/>
    </source>
</evidence>
<accession>A0ABP0TPU8</accession>
<dbReference type="InterPro" id="IPR008271">
    <property type="entry name" value="Ser/Thr_kinase_AS"/>
</dbReference>
<dbReference type="PROSITE" id="PS50011">
    <property type="entry name" value="PROTEIN_KINASE_DOM"/>
    <property type="match status" value="1"/>
</dbReference>
<dbReference type="Proteomes" id="UP001497512">
    <property type="component" value="Chromosome 13"/>
</dbReference>
<protein>
    <recommendedName>
        <fullName evidence="2">non-specific serine/threonine protein kinase</fullName>
        <ecNumber evidence="2">2.7.11.1</ecNumber>
    </recommendedName>
</protein>
<dbReference type="InterPro" id="IPR000719">
    <property type="entry name" value="Prot_kinase_dom"/>
</dbReference>
<dbReference type="InterPro" id="IPR011009">
    <property type="entry name" value="Kinase-like_dom_sf"/>
</dbReference>
<dbReference type="Gene3D" id="3.30.200.20">
    <property type="entry name" value="Phosphorylase Kinase, domain 1"/>
    <property type="match status" value="1"/>
</dbReference>
<keyword evidence="3" id="KW-0723">Serine/threonine-protein kinase</keyword>
<keyword evidence="4" id="KW-0808">Transferase</keyword>
<dbReference type="CDD" id="cd08215">
    <property type="entry name" value="STKc_Nek"/>
    <property type="match status" value="1"/>
</dbReference>
<comment type="catalytic activity">
    <reaction evidence="9">
        <text>L-seryl-[protein] + ATP = O-phospho-L-seryl-[protein] + ADP + H(+)</text>
        <dbReference type="Rhea" id="RHEA:17989"/>
        <dbReference type="Rhea" id="RHEA-COMP:9863"/>
        <dbReference type="Rhea" id="RHEA-COMP:11604"/>
        <dbReference type="ChEBI" id="CHEBI:15378"/>
        <dbReference type="ChEBI" id="CHEBI:29999"/>
        <dbReference type="ChEBI" id="CHEBI:30616"/>
        <dbReference type="ChEBI" id="CHEBI:83421"/>
        <dbReference type="ChEBI" id="CHEBI:456216"/>
        <dbReference type="EC" id="2.7.11.1"/>
    </reaction>
</comment>
<dbReference type="PROSITE" id="PS00108">
    <property type="entry name" value="PROTEIN_KINASE_ST"/>
    <property type="match status" value="1"/>
</dbReference>
<reference evidence="13" key="1">
    <citation type="submission" date="2024-02" db="EMBL/GenBank/DDBJ databases">
        <authorList>
            <consortium name="ELIXIR-Norway"/>
            <consortium name="Elixir Norway"/>
        </authorList>
    </citation>
    <scope>NUCLEOTIDE SEQUENCE</scope>
</reference>
<evidence type="ECO:0000256" key="4">
    <source>
        <dbReference type="ARBA" id="ARBA00022679"/>
    </source>
</evidence>
<dbReference type="PANTHER" id="PTHR43671:SF98">
    <property type="entry name" value="SERINE_THREONINE-PROTEIN KINASE NEK11"/>
    <property type="match status" value="1"/>
</dbReference>
<feature type="compositionally biased region" description="Polar residues" evidence="11">
    <location>
        <begin position="532"/>
        <end position="542"/>
    </location>
</feature>
<comment type="catalytic activity">
    <reaction evidence="8">
        <text>L-threonyl-[protein] + ATP = O-phospho-L-threonyl-[protein] + ADP + H(+)</text>
        <dbReference type="Rhea" id="RHEA:46608"/>
        <dbReference type="Rhea" id="RHEA-COMP:11060"/>
        <dbReference type="Rhea" id="RHEA-COMP:11605"/>
        <dbReference type="ChEBI" id="CHEBI:15378"/>
        <dbReference type="ChEBI" id="CHEBI:30013"/>
        <dbReference type="ChEBI" id="CHEBI:30616"/>
        <dbReference type="ChEBI" id="CHEBI:61977"/>
        <dbReference type="ChEBI" id="CHEBI:456216"/>
        <dbReference type="EC" id="2.7.11.1"/>
    </reaction>
</comment>
<feature type="region of interest" description="Disordered" evidence="11">
    <location>
        <begin position="390"/>
        <end position="605"/>
    </location>
</feature>
<dbReference type="InterPro" id="IPR017441">
    <property type="entry name" value="Protein_kinase_ATP_BS"/>
</dbReference>
<dbReference type="Pfam" id="PF00069">
    <property type="entry name" value="Pkinase"/>
    <property type="match status" value="1"/>
</dbReference>
<dbReference type="InterPro" id="IPR050660">
    <property type="entry name" value="NEK_Ser/Thr_kinase"/>
</dbReference>
<evidence type="ECO:0000256" key="3">
    <source>
        <dbReference type="ARBA" id="ARBA00022527"/>
    </source>
</evidence>
<keyword evidence="14" id="KW-1185">Reference proteome</keyword>
<keyword evidence="7 10" id="KW-0067">ATP-binding</keyword>
<gene>
    <name evidence="13" type="ORF">CSSPTR1EN2_LOCUS5928</name>
</gene>
<dbReference type="EC" id="2.7.11.1" evidence="2"/>
<feature type="compositionally biased region" description="Polar residues" evidence="11">
    <location>
        <begin position="595"/>
        <end position="605"/>
    </location>
</feature>
<feature type="compositionally biased region" description="Low complexity" evidence="11">
    <location>
        <begin position="498"/>
        <end position="516"/>
    </location>
</feature>
<dbReference type="Gene3D" id="1.10.510.10">
    <property type="entry name" value="Transferase(Phosphotransferase) domain 1"/>
    <property type="match status" value="1"/>
</dbReference>
<keyword evidence="6" id="KW-0418">Kinase</keyword>
<evidence type="ECO:0000256" key="2">
    <source>
        <dbReference type="ARBA" id="ARBA00012513"/>
    </source>
</evidence>
<evidence type="ECO:0000256" key="5">
    <source>
        <dbReference type="ARBA" id="ARBA00022741"/>
    </source>
</evidence>
<organism evidence="13 14">
    <name type="scientific">Sphagnum troendelagicum</name>
    <dbReference type="NCBI Taxonomy" id="128251"/>
    <lineage>
        <taxon>Eukaryota</taxon>
        <taxon>Viridiplantae</taxon>
        <taxon>Streptophyta</taxon>
        <taxon>Embryophyta</taxon>
        <taxon>Bryophyta</taxon>
        <taxon>Sphagnophytina</taxon>
        <taxon>Sphagnopsida</taxon>
        <taxon>Sphagnales</taxon>
        <taxon>Sphagnaceae</taxon>
        <taxon>Sphagnum</taxon>
    </lineage>
</organism>
<feature type="binding site" evidence="10">
    <location>
        <position position="38"/>
    </location>
    <ligand>
        <name>ATP</name>
        <dbReference type="ChEBI" id="CHEBI:30616"/>
    </ligand>
</feature>
<feature type="compositionally biased region" description="Low complexity" evidence="11">
    <location>
        <begin position="546"/>
        <end position="567"/>
    </location>
</feature>
<proteinExistence type="inferred from homology"/>
<comment type="similarity">
    <text evidence="1">Belongs to the protein kinase superfamily. NEK Ser/Thr protein kinase family. NIMA subfamily.</text>
</comment>
<keyword evidence="5 10" id="KW-0547">Nucleotide-binding</keyword>
<evidence type="ECO:0000256" key="1">
    <source>
        <dbReference type="ARBA" id="ARBA00010886"/>
    </source>
</evidence>
<evidence type="ECO:0000256" key="10">
    <source>
        <dbReference type="PROSITE-ProRule" id="PRU10141"/>
    </source>
</evidence>
<evidence type="ECO:0000256" key="7">
    <source>
        <dbReference type="ARBA" id="ARBA00022840"/>
    </source>
</evidence>
<sequence length="914" mass="101450">MASRNMEQYEIMEQVGRGAFGSAILVNHNLEKKRYVLKKIRLARQTDRCRRSAHQEMSLMSRVQHPYIVEYKESWVEKGCYVCIVTGYCEGGDMADLISKAQEQYFCEERLLKWFAQLLLAVDYLHANRVLHRDLKCSNIFLTKDHEIRLGDFGLAKILNKDDLASSVVGTPNYMCPELLADIPYGFKSDIWSLGCCMYEMTAHRPAFKAFDMQGLISKINRSAIGPLPSNYSSPLKSMIRSMLRKNPDHRPTAAELIRHPHMQLYVRQCQLQVPAHCRHPEMPVRMSRTPLEKMGKSNVDTSTDTESITMSARSSPSVASEHGEMTNPSAAEEIRDQSWPDNTLGQKDALRSPREAILPSTPSPHNPVHTTAKKWVKEDEAAEAQHAINILQPKHGATRERREETTGQLAAQSAPRVPWSNRSALVPENPQTPAAKVRNALRKKADPSIKRSPQVAKLRENAPADSPARWQPGRLPPALPKAQESSEEEAVTKRQRVPASPSVSSSPRKSSLPLSHRAPARRTSPPLASTHARSLTPTTRILTLAAVSRASPQSSSKQTSGSVSGATKSKKANIQHMSSLSKRLNSKDAPLACSNHSSQSESGNIRQELGLSDLSPHVSVNAPRMDLIPEFKLTSDTEPHPSLLSREDVKMQVEQLKPPTAVMHASIQSQISVTKGRASFPAPRRQIMETNISPVSSRSEAGSFVLPVPESEKPVHLFDIDTSIIKKTQEKGTIQVNEKPSVEPIRPAFNDVIHIIRHHTFRLGVTSDHQHADSDYNGMGEVAFQTDIDPLHRKMDFGSLLGLPHQGSDVEVVSVSPVGTVNSQQNTQVSHSVHQQQAQGLDVKSCRHRAEALEGLLELSAQLLSQHRLEELSIVLKPFGRGKVSPRETAIWLTKSLKGMLGDDQQTHVNPPR</sequence>
<evidence type="ECO:0000256" key="11">
    <source>
        <dbReference type="SAM" id="MobiDB-lite"/>
    </source>
</evidence>
<feature type="compositionally biased region" description="Polar residues" evidence="11">
    <location>
        <begin position="299"/>
        <end position="319"/>
    </location>
</feature>
<evidence type="ECO:0000313" key="13">
    <source>
        <dbReference type="EMBL" id="CAK9201480.1"/>
    </source>
</evidence>
<dbReference type="SUPFAM" id="SSF56112">
    <property type="entry name" value="Protein kinase-like (PK-like)"/>
    <property type="match status" value="1"/>
</dbReference>
<feature type="region of interest" description="Disordered" evidence="11">
    <location>
        <begin position="293"/>
        <end position="348"/>
    </location>
</feature>
<evidence type="ECO:0000313" key="14">
    <source>
        <dbReference type="Proteomes" id="UP001497512"/>
    </source>
</evidence>
<dbReference type="PANTHER" id="PTHR43671">
    <property type="entry name" value="SERINE/THREONINE-PROTEIN KINASE NEK"/>
    <property type="match status" value="1"/>
</dbReference>
<name>A0ABP0TPU8_9BRYO</name>